<reference evidence="3 4" key="1">
    <citation type="submission" date="2014-10" db="EMBL/GenBank/DDBJ databases">
        <title>Draft genome of anammox bacterium scalindua brodae, obtained using differential coverage binning of sequence data from two enrichment reactors.</title>
        <authorList>
            <person name="Speth D.R."/>
            <person name="Russ L."/>
            <person name="Kartal B."/>
            <person name="Op den Camp H.J."/>
            <person name="Dutilh B.E."/>
            <person name="Jetten M.S."/>
        </authorList>
    </citation>
    <scope>NUCLEOTIDE SEQUENCE [LARGE SCALE GENOMIC DNA]</scope>
    <source>
        <strain evidence="3">RU1</strain>
    </source>
</reference>
<gene>
    <name evidence="3" type="ORF">SCABRO_01248</name>
</gene>
<dbReference type="Proteomes" id="UP000030652">
    <property type="component" value="Unassembled WGS sequence"/>
</dbReference>
<proteinExistence type="predicted"/>
<dbReference type="PANTHER" id="PTHR42730">
    <property type="entry name" value="2-OXOGLUTARATE SYNTHASE SUBUNIT KORC"/>
    <property type="match status" value="1"/>
</dbReference>
<organism evidence="3 4">
    <name type="scientific">Candidatus Scalindua brodae</name>
    <dbReference type="NCBI Taxonomy" id="237368"/>
    <lineage>
        <taxon>Bacteria</taxon>
        <taxon>Pseudomonadati</taxon>
        <taxon>Planctomycetota</taxon>
        <taxon>Candidatus Brocadiia</taxon>
        <taxon>Candidatus Brocadiales</taxon>
        <taxon>Candidatus Scalinduaceae</taxon>
        <taxon>Candidatus Scalindua</taxon>
    </lineage>
</organism>
<dbReference type="InterPro" id="IPR002869">
    <property type="entry name" value="Pyrv_flavodox_OxRed_cen"/>
</dbReference>
<sequence length="180" mass="19937">MSEKVILAGLGGQGMMLLGRLIAQAVMLEEKNVTFFPSYGAEVRGGTAYYHLTVSDEEIFSPVIEEADALIMMNFPSYLKFKDLLKPGSMLFVNSSMIDKIDNEANIDVFRIPATKIANDIGNVVASNMVMLGAYNQVKNLVSIPIFLSCLKNVLKGRKEPFFEVNKLAIERGADFIKNF</sequence>
<protein>
    <submittedName>
        <fullName evidence="3">Pyruvate:ferredoxin-oxoacid:ferredoxin oxidoreductase, gamma subunit</fullName>
        <ecNumber evidence="3">1.2.7.-</ecNumber>
    </submittedName>
</protein>
<keyword evidence="3" id="KW-0670">Pyruvate</keyword>
<dbReference type="EC" id="1.2.7.-" evidence="3"/>
<dbReference type="PANTHER" id="PTHR42730:SF1">
    <property type="entry name" value="2-OXOGLUTARATE SYNTHASE SUBUNIT KORC"/>
    <property type="match status" value="1"/>
</dbReference>
<dbReference type="eggNOG" id="COG1014">
    <property type="taxonomic scope" value="Bacteria"/>
</dbReference>
<dbReference type="InterPro" id="IPR052554">
    <property type="entry name" value="2-oxoglutarate_synth_KorC"/>
</dbReference>
<keyword evidence="1 3" id="KW-0560">Oxidoreductase</keyword>
<dbReference type="SUPFAM" id="SSF53323">
    <property type="entry name" value="Pyruvate-ferredoxin oxidoreductase, PFOR, domain III"/>
    <property type="match status" value="1"/>
</dbReference>
<evidence type="ECO:0000259" key="2">
    <source>
        <dbReference type="Pfam" id="PF01558"/>
    </source>
</evidence>
<dbReference type="AlphaFoldDB" id="A0A0B0EJX5"/>
<dbReference type="EMBL" id="JRYO01000085">
    <property type="protein sequence ID" value="KHE92859.1"/>
    <property type="molecule type" value="Genomic_DNA"/>
</dbReference>
<evidence type="ECO:0000313" key="4">
    <source>
        <dbReference type="Proteomes" id="UP000030652"/>
    </source>
</evidence>
<comment type="caution">
    <text evidence="3">The sequence shown here is derived from an EMBL/GenBank/DDBJ whole genome shotgun (WGS) entry which is preliminary data.</text>
</comment>
<name>A0A0B0EJX5_9BACT</name>
<dbReference type="GO" id="GO:0016903">
    <property type="term" value="F:oxidoreductase activity, acting on the aldehyde or oxo group of donors"/>
    <property type="evidence" value="ECO:0007669"/>
    <property type="project" value="InterPro"/>
</dbReference>
<feature type="domain" description="Pyruvate/ketoisovalerate oxidoreductase catalytic" evidence="2">
    <location>
        <begin position="11"/>
        <end position="174"/>
    </location>
</feature>
<dbReference type="Gene3D" id="3.40.920.10">
    <property type="entry name" value="Pyruvate-ferredoxin oxidoreductase, PFOR, domain III"/>
    <property type="match status" value="1"/>
</dbReference>
<dbReference type="Pfam" id="PF01558">
    <property type="entry name" value="POR"/>
    <property type="match status" value="1"/>
</dbReference>
<evidence type="ECO:0000256" key="1">
    <source>
        <dbReference type="ARBA" id="ARBA00023002"/>
    </source>
</evidence>
<accession>A0A0B0EJX5</accession>
<dbReference type="InterPro" id="IPR019752">
    <property type="entry name" value="Pyrv/ketoisovalerate_OxRed_cat"/>
</dbReference>
<evidence type="ECO:0000313" key="3">
    <source>
        <dbReference type="EMBL" id="KHE92859.1"/>
    </source>
</evidence>